<keyword evidence="1" id="KW-1133">Transmembrane helix</keyword>
<reference evidence="2" key="1">
    <citation type="submission" date="2015-12" db="EMBL/GenBank/DDBJ databases">
        <title>Gene expression during late stages of embryo sac development: a critical building block for successful pollen-pistil interactions.</title>
        <authorList>
            <person name="Liu Y."/>
            <person name="Joly V."/>
            <person name="Sabar M."/>
            <person name="Matton D.P."/>
        </authorList>
    </citation>
    <scope>NUCLEOTIDE SEQUENCE</scope>
</reference>
<organism evidence="2">
    <name type="scientific">Solanum chacoense</name>
    <name type="common">Chaco potato</name>
    <dbReference type="NCBI Taxonomy" id="4108"/>
    <lineage>
        <taxon>Eukaryota</taxon>
        <taxon>Viridiplantae</taxon>
        <taxon>Streptophyta</taxon>
        <taxon>Embryophyta</taxon>
        <taxon>Tracheophyta</taxon>
        <taxon>Spermatophyta</taxon>
        <taxon>Magnoliopsida</taxon>
        <taxon>eudicotyledons</taxon>
        <taxon>Gunneridae</taxon>
        <taxon>Pentapetalae</taxon>
        <taxon>asterids</taxon>
        <taxon>lamiids</taxon>
        <taxon>Solanales</taxon>
        <taxon>Solanaceae</taxon>
        <taxon>Solanoideae</taxon>
        <taxon>Solaneae</taxon>
        <taxon>Solanum</taxon>
    </lineage>
</organism>
<feature type="transmembrane region" description="Helical" evidence="1">
    <location>
        <begin position="32"/>
        <end position="53"/>
    </location>
</feature>
<name>A0A0V0I2E4_SOLCH</name>
<evidence type="ECO:0000313" key="2">
    <source>
        <dbReference type="EMBL" id="JAP26708.1"/>
    </source>
</evidence>
<dbReference type="EMBL" id="GEDG01011945">
    <property type="protein sequence ID" value="JAP26708.1"/>
    <property type="molecule type" value="Transcribed_RNA"/>
</dbReference>
<protein>
    <submittedName>
        <fullName evidence="2">Putative ovule protein</fullName>
    </submittedName>
</protein>
<proteinExistence type="predicted"/>
<keyword evidence="1" id="KW-0812">Transmembrane</keyword>
<evidence type="ECO:0000256" key="1">
    <source>
        <dbReference type="SAM" id="Phobius"/>
    </source>
</evidence>
<sequence>MFTRNHFEFFLLAIRTPAFEKSFLINGLFSTASYFFCSSFFLKFLCSILQYFLEFQKNCKGLHVLLTLLDCSKALHNTTLFHCWELLFYAFGLSKVFALLSKNP</sequence>
<dbReference type="AlphaFoldDB" id="A0A0V0I2E4"/>
<keyword evidence="1" id="KW-0472">Membrane</keyword>
<accession>A0A0V0I2E4</accession>